<keyword evidence="3" id="KW-1185">Reference proteome</keyword>
<organism evidence="2 3">
    <name type="scientific">Streptomyces colonosanans</name>
    <dbReference type="NCBI Taxonomy" id="1428652"/>
    <lineage>
        <taxon>Bacteria</taxon>
        <taxon>Bacillati</taxon>
        <taxon>Actinomycetota</taxon>
        <taxon>Actinomycetes</taxon>
        <taxon>Kitasatosporales</taxon>
        <taxon>Streptomycetaceae</taxon>
        <taxon>Streptomyces</taxon>
    </lineage>
</organism>
<evidence type="ECO:0000313" key="2">
    <source>
        <dbReference type="EMBL" id="OIJ86470.1"/>
    </source>
</evidence>
<proteinExistence type="predicted"/>
<reference evidence="2 3" key="1">
    <citation type="submission" date="2016-10" db="EMBL/GenBank/DDBJ databases">
        <title>Genome sequence of Streptomyces sp. MUSC 93.</title>
        <authorList>
            <person name="Lee L.-H."/>
            <person name="Ser H.-L."/>
            <person name="Law J.W.-F."/>
        </authorList>
    </citation>
    <scope>NUCLEOTIDE SEQUENCE [LARGE SCALE GENOMIC DNA]</scope>
    <source>
        <strain evidence="2 3">MUSC 93</strain>
    </source>
</reference>
<name>A0A1S2NYB8_9ACTN</name>
<evidence type="ECO:0000313" key="3">
    <source>
        <dbReference type="Proteomes" id="UP000179935"/>
    </source>
</evidence>
<feature type="compositionally biased region" description="Polar residues" evidence="1">
    <location>
        <begin position="40"/>
        <end position="50"/>
    </location>
</feature>
<gene>
    <name evidence="2" type="ORF">BIV24_26415</name>
</gene>
<dbReference type="EMBL" id="MLYP01000075">
    <property type="protein sequence ID" value="OIJ86470.1"/>
    <property type="molecule type" value="Genomic_DNA"/>
</dbReference>
<feature type="region of interest" description="Disordered" evidence="1">
    <location>
        <begin position="40"/>
        <end position="66"/>
    </location>
</feature>
<dbReference type="Proteomes" id="UP000179935">
    <property type="component" value="Unassembled WGS sequence"/>
</dbReference>
<evidence type="ECO:0000256" key="1">
    <source>
        <dbReference type="SAM" id="MobiDB-lite"/>
    </source>
</evidence>
<dbReference type="STRING" id="1428652.BIV24_26415"/>
<protein>
    <submittedName>
        <fullName evidence="2">Uncharacterized protein</fullName>
    </submittedName>
</protein>
<sequence length="66" mass="7407">MRRTVRNQEGRAATAASALPQRIRRHLDYIAWLIDRCNTDSGVNPRSPSLDSAVRQLSRASDDRSA</sequence>
<comment type="caution">
    <text evidence="2">The sequence shown here is derived from an EMBL/GenBank/DDBJ whole genome shotgun (WGS) entry which is preliminary data.</text>
</comment>
<dbReference type="AlphaFoldDB" id="A0A1S2NYB8"/>
<accession>A0A1S2NYB8</accession>